<dbReference type="InterPro" id="IPR036508">
    <property type="entry name" value="Chitin-bd_dom_sf"/>
</dbReference>
<dbReference type="SUPFAM" id="SSF57625">
    <property type="entry name" value="Invertebrate chitin-binding proteins"/>
    <property type="match status" value="3"/>
</dbReference>
<evidence type="ECO:0000259" key="3">
    <source>
        <dbReference type="PROSITE" id="PS50940"/>
    </source>
</evidence>
<evidence type="ECO:0000256" key="1">
    <source>
        <dbReference type="SAM" id="MobiDB-lite"/>
    </source>
</evidence>
<evidence type="ECO:0000256" key="2">
    <source>
        <dbReference type="SAM" id="SignalP"/>
    </source>
</evidence>
<dbReference type="GO" id="GO:0005576">
    <property type="term" value="C:extracellular region"/>
    <property type="evidence" value="ECO:0007669"/>
    <property type="project" value="InterPro"/>
</dbReference>
<proteinExistence type="predicted"/>
<dbReference type="VEuPathDB" id="VectorBase:CSON010819"/>
<dbReference type="SMART" id="SM00494">
    <property type="entry name" value="ChtBD2"/>
    <property type="match status" value="5"/>
</dbReference>
<name>A0A336M2Y7_CULSO</name>
<feature type="signal peptide" evidence="2">
    <location>
        <begin position="1"/>
        <end position="26"/>
    </location>
</feature>
<organism evidence="5">
    <name type="scientific">Culicoides sonorensis</name>
    <name type="common">Biting midge</name>
    <dbReference type="NCBI Taxonomy" id="179676"/>
    <lineage>
        <taxon>Eukaryota</taxon>
        <taxon>Metazoa</taxon>
        <taxon>Ecdysozoa</taxon>
        <taxon>Arthropoda</taxon>
        <taxon>Hexapoda</taxon>
        <taxon>Insecta</taxon>
        <taxon>Pterygota</taxon>
        <taxon>Neoptera</taxon>
        <taxon>Endopterygota</taxon>
        <taxon>Diptera</taxon>
        <taxon>Nematocera</taxon>
        <taxon>Chironomoidea</taxon>
        <taxon>Ceratopogonidae</taxon>
        <taxon>Ceratopogoninae</taxon>
        <taxon>Culicoides</taxon>
        <taxon>Monoculicoides</taxon>
    </lineage>
</organism>
<evidence type="ECO:0000313" key="4">
    <source>
        <dbReference type="EMBL" id="SSX04085.1"/>
    </source>
</evidence>
<keyword evidence="2" id="KW-0732">Signal</keyword>
<accession>A0A336M2Y7</accession>
<dbReference type="PROSITE" id="PS50940">
    <property type="entry name" value="CHIT_BIND_II"/>
    <property type="match status" value="2"/>
</dbReference>
<dbReference type="GO" id="GO:0008061">
    <property type="term" value="F:chitin binding"/>
    <property type="evidence" value="ECO:0007669"/>
    <property type="project" value="InterPro"/>
</dbReference>
<dbReference type="InterPro" id="IPR002557">
    <property type="entry name" value="Chitin-bd_dom"/>
</dbReference>
<dbReference type="AlphaFoldDB" id="A0A336M2Y7"/>
<protein>
    <submittedName>
        <fullName evidence="5">CSON010819 protein</fullName>
    </submittedName>
</protein>
<reference evidence="5" key="2">
    <citation type="submission" date="2018-07" db="EMBL/GenBank/DDBJ databases">
        <authorList>
            <person name="Quirk P.G."/>
            <person name="Krulwich T.A."/>
        </authorList>
    </citation>
    <scope>NUCLEOTIDE SEQUENCE</scope>
</reference>
<feature type="region of interest" description="Disordered" evidence="1">
    <location>
        <begin position="494"/>
        <end position="514"/>
    </location>
</feature>
<dbReference type="Pfam" id="PF01607">
    <property type="entry name" value="CBM_14"/>
    <property type="match status" value="1"/>
</dbReference>
<feature type="domain" description="Chitin-binding type-2" evidence="3">
    <location>
        <begin position="382"/>
        <end position="437"/>
    </location>
</feature>
<dbReference type="EMBL" id="UFQT01000449">
    <property type="protein sequence ID" value="SSX24450.1"/>
    <property type="molecule type" value="Genomic_DNA"/>
</dbReference>
<gene>
    <name evidence="5" type="primary">CSON010819</name>
</gene>
<feature type="region of interest" description="Disordered" evidence="1">
    <location>
        <begin position="259"/>
        <end position="284"/>
    </location>
</feature>
<reference evidence="4" key="1">
    <citation type="submission" date="2018-04" db="EMBL/GenBank/DDBJ databases">
        <authorList>
            <person name="Go L.Y."/>
            <person name="Mitchell J.A."/>
        </authorList>
    </citation>
    <scope>NUCLEOTIDE SEQUENCE</scope>
    <source>
        <tissue evidence="4">Whole organism</tissue>
    </source>
</reference>
<dbReference type="EMBL" id="UFQS01000449">
    <property type="protein sequence ID" value="SSX04085.1"/>
    <property type="molecule type" value="Genomic_DNA"/>
</dbReference>
<evidence type="ECO:0000313" key="5">
    <source>
        <dbReference type="EMBL" id="SSX24450.1"/>
    </source>
</evidence>
<feature type="domain" description="Chitin-binding type-2" evidence="3">
    <location>
        <begin position="108"/>
        <end position="163"/>
    </location>
</feature>
<feature type="chain" id="PRO_5036062329" evidence="2">
    <location>
        <begin position="27"/>
        <end position="514"/>
    </location>
</feature>
<sequence>MISLKSVFFVFLVLFYTNHCTTQALGTELVKGVPILNIEEVAKSQPACQNENFLQCNAACDSLIVCQGINTDPILTQKCGAATPYCEVTGNEAACQATPGTTCRPSTSPTCTGAGYYPDVADCTKYNLCGGANSVPLFSYQCPTGYIYSSRDVACRRLIPCVRVTCPTTGAVLAPYTPNPEFYYLCQPNRTPIVYRCQENLQFRAGIGCSFVCPAEGIFKRDESSYYFCYRDGVLKYTIYTCPGGTVYDDTKKRCELQSTTAAPPTTPSDAEPTTTSTTTTTPATPELPFITNLHKMVHLQVIIFAVLVLILSVHNTIHAKECTNDNTLQCNSACDSLIVCDGAETDPLAEQKCGASTPFCESTGTTAVCQAERGANCPLKKYRCNSVGYIPDILNCSRYSLCLGVRTNPVASYECAEGLTYNSRTGVCEAYAFCSNNVCPEGESILAAYSGNPEYYYVCRPNAPISMYRCPIGLVFNEGVGCSLPAPPTTTAMPTTAAPTTTASATTTIANST</sequence>